<organism evidence="1 2">
    <name type="scientific">Puniceibacterium antarcticum</name>
    <dbReference type="NCBI Taxonomy" id="1206336"/>
    <lineage>
        <taxon>Bacteria</taxon>
        <taxon>Pseudomonadati</taxon>
        <taxon>Pseudomonadota</taxon>
        <taxon>Alphaproteobacteria</taxon>
        <taxon>Rhodobacterales</taxon>
        <taxon>Paracoccaceae</taxon>
        <taxon>Puniceibacterium</taxon>
    </lineage>
</organism>
<dbReference type="EMBL" id="AWWI01000048">
    <property type="protein sequence ID" value="PIL20996.1"/>
    <property type="molecule type" value="Genomic_DNA"/>
</dbReference>
<gene>
    <name evidence="1" type="ORF">P775_06405</name>
</gene>
<keyword evidence="2" id="KW-1185">Reference proteome</keyword>
<evidence type="ECO:0000313" key="2">
    <source>
        <dbReference type="Proteomes" id="UP000231259"/>
    </source>
</evidence>
<name>A0A2G8RHC0_9RHOB</name>
<protein>
    <submittedName>
        <fullName evidence="1">Uncharacterized protein</fullName>
    </submittedName>
</protein>
<proteinExistence type="predicted"/>
<sequence length="32" mass="3674">MEYLLWHLVTVFAPQSSLLDPLFGDSAIWRPA</sequence>
<reference evidence="1 2" key="1">
    <citation type="submission" date="2013-09" db="EMBL/GenBank/DDBJ databases">
        <title>Genome sequencing of Phaeobacter antarcticus sp. nov. SM1211.</title>
        <authorList>
            <person name="Zhang X.-Y."/>
            <person name="Liu C."/>
            <person name="Chen X.-L."/>
            <person name="Xie B.-B."/>
            <person name="Qin Q.-L."/>
            <person name="Rong J.-C."/>
            <person name="Zhang Y.-Z."/>
        </authorList>
    </citation>
    <scope>NUCLEOTIDE SEQUENCE [LARGE SCALE GENOMIC DNA]</scope>
    <source>
        <strain evidence="1 2">SM1211</strain>
    </source>
</reference>
<comment type="caution">
    <text evidence="1">The sequence shown here is derived from an EMBL/GenBank/DDBJ whole genome shotgun (WGS) entry which is preliminary data.</text>
</comment>
<dbReference type="AlphaFoldDB" id="A0A2G8RHC0"/>
<evidence type="ECO:0000313" key="1">
    <source>
        <dbReference type="EMBL" id="PIL20996.1"/>
    </source>
</evidence>
<accession>A0A2G8RHC0</accession>
<dbReference type="Proteomes" id="UP000231259">
    <property type="component" value="Unassembled WGS sequence"/>
</dbReference>